<dbReference type="Pfam" id="PF00069">
    <property type="entry name" value="Pkinase"/>
    <property type="match status" value="1"/>
</dbReference>
<evidence type="ECO:0000313" key="7">
    <source>
        <dbReference type="EMBL" id="CAK0880308.1"/>
    </source>
</evidence>
<evidence type="ECO:0000259" key="6">
    <source>
        <dbReference type="PROSITE" id="PS50011"/>
    </source>
</evidence>
<dbReference type="InterPro" id="IPR008271">
    <property type="entry name" value="Ser/Thr_kinase_AS"/>
</dbReference>
<name>A0ABN9W2M8_9DINO</name>
<gene>
    <name evidence="7" type="ORF">PCOR1329_LOCUS63473</name>
</gene>
<feature type="domain" description="Protein kinase" evidence="6">
    <location>
        <begin position="1"/>
        <end position="172"/>
    </location>
</feature>
<keyword evidence="2" id="KW-0808">Transferase</keyword>
<sequence length="172" mass="18631">MASAPDWMIIGTANKRKEMGDTSDAQENKKGRLAEQDILGTLLSQANRCSNVLRLLDTAEESGTVYLRLELCSCDLLRFAGAQPGGVLAEPEAALWGAQLMAGLRDIHALGVLHRDVKPENLLLTPGGTLKVADFGWCAYIRDSPCTLAGTFQYMAPEILEQRAVQTEAVDV</sequence>
<dbReference type="EMBL" id="CAUYUJ010018058">
    <property type="protein sequence ID" value="CAK0880308.1"/>
    <property type="molecule type" value="Genomic_DNA"/>
</dbReference>
<evidence type="ECO:0000256" key="2">
    <source>
        <dbReference type="ARBA" id="ARBA00022679"/>
    </source>
</evidence>
<keyword evidence="8" id="KW-1185">Reference proteome</keyword>
<accession>A0ABN9W2M8</accession>
<dbReference type="InterPro" id="IPR030616">
    <property type="entry name" value="Aur-like"/>
</dbReference>
<dbReference type="Proteomes" id="UP001189429">
    <property type="component" value="Unassembled WGS sequence"/>
</dbReference>
<evidence type="ECO:0000313" key="8">
    <source>
        <dbReference type="Proteomes" id="UP001189429"/>
    </source>
</evidence>
<protein>
    <recommendedName>
        <fullName evidence="6">Protein kinase domain-containing protein</fullName>
    </recommendedName>
</protein>
<dbReference type="SUPFAM" id="SSF56112">
    <property type="entry name" value="Protein kinase-like (PK-like)"/>
    <property type="match status" value="1"/>
</dbReference>
<organism evidence="7 8">
    <name type="scientific">Prorocentrum cordatum</name>
    <dbReference type="NCBI Taxonomy" id="2364126"/>
    <lineage>
        <taxon>Eukaryota</taxon>
        <taxon>Sar</taxon>
        <taxon>Alveolata</taxon>
        <taxon>Dinophyceae</taxon>
        <taxon>Prorocentrales</taxon>
        <taxon>Prorocentraceae</taxon>
        <taxon>Prorocentrum</taxon>
    </lineage>
</organism>
<keyword evidence="5" id="KW-0067">ATP-binding</keyword>
<dbReference type="InterPro" id="IPR011009">
    <property type="entry name" value="Kinase-like_dom_sf"/>
</dbReference>
<dbReference type="InterPro" id="IPR000719">
    <property type="entry name" value="Prot_kinase_dom"/>
</dbReference>
<evidence type="ECO:0000256" key="5">
    <source>
        <dbReference type="ARBA" id="ARBA00022840"/>
    </source>
</evidence>
<keyword evidence="4" id="KW-0418">Kinase</keyword>
<dbReference type="PROSITE" id="PS50011">
    <property type="entry name" value="PROTEIN_KINASE_DOM"/>
    <property type="match status" value="1"/>
</dbReference>
<evidence type="ECO:0000256" key="1">
    <source>
        <dbReference type="ARBA" id="ARBA00022527"/>
    </source>
</evidence>
<feature type="non-terminal residue" evidence="7">
    <location>
        <position position="172"/>
    </location>
</feature>
<keyword evidence="3" id="KW-0547">Nucleotide-binding</keyword>
<reference evidence="7" key="1">
    <citation type="submission" date="2023-10" db="EMBL/GenBank/DDBJ databases">
        <authorList>
            <person name="Chen Y."/>
            <person name="Shah S."/>
            <person name="Dougan E. K."/>
            <person name="Thang M."/>
            <person name="Chan C."/>
        </authorList>
    </citation>
    <scope>NUCLEOTIDE SEQUENCE [LARGE SCALE GENOMIC DNA]</scope>
</reference>
<comment type="caution">
    <text evidence="7">The sequence shown here is derived from an EMBL/GenBank/DDBJ whole genome shotgun (WGS) entry which is preliminary data.</text>
</comment>
<dbReference type="PROSITE" id="PS00108">
    <property type="entry name" value="PROTEIN_KINASE_ST"/>
    <property type="match status" value="1"/>
</dbReference>
<evidence type="ECO:0000256" key="3">
    <source>
        <dbReference type="ARBA" id="ARBA00022741"/>
    </source>
</evidence>
<dbReference type="PANTHER" id="PTHR24350">
    <property type="entry name" value="SERINE/THREONINE-PROTEIN KINASE IAL-RELATED"/>
    <property type="match status" value="1"/>
</dbReference>
<dbReference type="Gene3D" id="1.10.510.10">
    <property type="entry name" value="Transferase(Phosphotransferase) domain 1"/>
    <property type="match status" value="1"/>
</dbReference>
<evidence type="ECO:0000256" key="4">
    <source>
        <dbReference type="ARBA" id="ARBA00022777"/>
    </source>
</evidence>
<proteinExistence type="predicted"/>
<dbReference type="SMART" id="SM00220">
    <property type="entry name" value="S_TKc"/>
    <property type="match status" value="1"/>
</dbReference>
<keyword evidence="1" id="KW-0723">Serine/threonine-protein kinase</keyword>